<sequence length="177" mass="19270">MNGMGVRRRPPGPGEQRLVRLRTHGKALAGPVVVLLVLAAACGVTVATMPAELEPWGWYGLAALTGLAALAWVVVPFLRWRSTTYTVTTHRLVTRSGILARRGHDVPLDRVVDVRYERSLSDRLLGCGTLLLQTASEATPVVLPDVPDVRQVHQLVSELVFGVQDAPQGAVVEEERR</sequence>
<dbReference type="PANTHER" id="PTHR34473:SF2">
    <property type="entry name" value="UPF0699 TRANSMEMBRANE PROTEIN YDBT"/>
    <property type="match status" value="1"/>
</dbReference>
<proteinExistence type="predicted"/>
<keyword evidence="1" id="KW-0472">Membrane</keyword>
<feature type="domain" description="YdbS-like PH" evidence="2">
    <location>
        <begin position="80"/>
        <end position="153"/>
    </location>
</feature>
<feature type="transmembrane region" description="Helical" evidence="1">
    <location>
        <begin position="56"/>
        <end position="78"/>
    </location>
</feature>
<organism evidence="3 4">
    <name type="scientific">Auraticoccus cholistanensis</name>
    <dbReference type="NCBI Taxonomy" id="2656650"/>
    <lineage>
        <taxon>Bacteria</taxon>
        <taxon>Bacillati</taxon>
        <taxon>Actinomycetota</taxon>
        <taxon>Actinomycetes</taxon>
        <taxon>Propionibacteriales</taxon>
        <taxon>Propionibacteriaceae</taxon>
        <taxon>Auraticoccus</taxon>
    </lineage>
</organism>
<evidence type="ECO:0000256" key="1">
    <source>
        <dbReference type="SAM" id="Phobius"/>
    </source>
</evidence>
<name>A0A6A9UYA4_9ACTN</name>
<keyword evidence="1" id="KW-1133">Transmembrane helix</keyword>
<keyword evidence="4" id="KW-1185">Reference proteome</keyword>
<reference evidence="3 4" key="1">
    <citation type="submission" date="2019-12" db="EMBL/GenBank/DDBJ databases">
        <title>Auraticoccus cholistani sp. nov., an actinomycete isolated from soil of Cholistan desert.</title>
        <authorList>
            <person name="Cheema M.T."/>
        </authorList>
    </citation>
    <scope>NUCLEOTIDE SEQUENCE [LARGE SCALE GENOMIC DNA]</scope>
    <source>
        <strain evidence="3 4">F435</strain>
    </source>
</reference>
<gene>
    <name evidence="3" type="ORF">GC722_10590</name>
</gene>
<accession>A0A6A9UYA4</accession>
<evidence type="ECO:0000259" key="2">
    <source>
        <dbReference type="Pfam" id="PF03703"/>
    </source>
</evidence>
<evidence type="ECO:0000313" key="3">
    <source>
        <dbReference type="EMBL" id="MVA76467.1"/>
    </source>
</evidence>
<dbReference type="AlphaFoldDB" id="A0A6A9UYA4"/>
<dbReference type="InterPro" id="IPR005182">
    <property type="entry name" value="YdbS-like_PH"/>
</dbReference>
<feature type="transmembrane region" description="Helical" evidence="1">
    <location>
        <begin position="27"/>
        <end position="50"/>
    </location>
</feature>
<evidence type="ECO:0000313" key="4">
    <source>
        <dbReference type="Proteomes" id="UP000435304"/>
    </source>
</evidence>
<protein>
    <submittedName>
        <fullName evidence="3">PH domain-containing protein</fullName>
    </submittedName>
</protein>
<dbReference type="PANTHER" id="PTHR34473">
    <property type="entry name" value="UPF0699 TRANSMEMBRANE PROTEIN YDBS"/>
    <property type="match status" value="1"/>
</dbReference>
<dbReference type="Proteomes" id="UP000435304">
    <property type="component" value="Unassembled WGS sequence"/>
</dbReference>
<dbReference type="Pfam" id="PF03703">
    <property type="entry name" value="bPH_2"/>
    <property type="match status" value="1"/>
</dbReference>
<dbReference type="EMBL" id="WPCU01000006">
    <property type="protein sequence ID" value="MVA76467.1"/>
    <property type="molecule type" value="Genomic_DNA"/>
</dbReference>
<comment type="caution">
    <text evidence="3">The sequence shown here is derived from an EMBL/GenBank/DDBJ whole genome shotgun (WGS) entry which is preliminary data.</text>
</comment>
<keyword evidence="1" id="KW-0812">Transmembrane</keyword>